<dbReference type="PANTHER" id="PTHR30024">
    <property type="entry name" value="ALIPHATIC SULFONATES-BINDING PROTEIN-RELATED"/>
    <property type="match status" value="1"/>
</dbReference>
<protein>
    <recommendedName>
        <fullName evidence="4">SsuA/THI5-like domain-containing protein</fullName>
    </recommendedName>
</protein>
<comment type="similarity">
    <text evidence="2">Belongs to the bacterial solute-binding protein SsuA/TauA family.</text>
</comment>
<evidence type="ECO:0000313" key="5">
    <source>
        <dbReference type="EMBL" id="SVB21014.1"/>
    </source>
</evidence>
<dbReference type="GO" id="GO:0042597">
    <property type="term" value="C:periplasmic space"/>
    <property type="evidence" value="ECO:0007669"/>
    <property type="project" value="UniProtKB-SubCell"/>
</dbReference>
<dbReference type="InterPro" id="IPR015168">
    <property type="entry name" value="SsuA/THI5"/>
</dbReference>
<name>A0A382C553_9ZZZZ</name>
<feature type="domain" description="SsuA/THI5-like" evidence="4">
    <location>
        <begin position="38"/>
        <end position="249"/>
    </location>
</feature>
<dbReference type="AlphaFoldDB" id="A0A382C553"/>
<evidence type="ECO:0000259" key="4">
    <source>
        <dbReference type="Pfam" id="PF09084"/>
    </source>
</evidence>
<comment type="subcellular location">
    <subcellularLocation>
        <location evidence="1">Periplasm</location>
    </subcellularLocation>
</comment>
<accession>A0A382C553</accession>
<dbReference type="EMBL" id="UINC01032788">
    <property type="protein sequence ID" value="SVB21014.1"/>
    <property type="molecule type" value="Genomic_DNA"/>
</dbReference>
<reference evidence="5" key="1">
    <citation type="submission" date="2018-05" db="EMBL/GenBank/DDBJ databases">
        <authorList>
            <person name="Lanie J.A."/>
            <person name="Ng W.-L."/>
            <person name="Kazmierczak K.M."/>
            <person name="Andrzejewski T.M."/>
            <person name="Davidsen T.M."/>
            <person name="Wayne K.J."/>
            <person name="Tettelin H."/>
            <person name="Glass J.I."/>
            <person name="Rusch D."/>
            <person name="Podicherti R."/>
            <person name="Tsui H.-C.T."/>
            <person name="Winkler M.E."/>
        </authorList>
    </citation>
    <scope>NUCLEOTIDE SEQUENCE</scope>
</reference>
<dbReference type="Pfam" id="PF09084">
    <property type="entry name" value="NMT1"/>
    <property type="match status" value="1"/>
</dbReference>
<evidence type="ECO:0000256" key="1">
    <source>
        <dbReference type="ARBA" id="ARBA00004418"/>
    </source>
</evidence>
<dbReference type="SUPFAM" id="SSF53850">
    <property type="entry name" value="Periplasmic binding protein-like II"/>
    <property type="match status" value="1"/>
</dbReference>
<dbReference type="PANTHER" id="PTHR30024:SF47">
    <property type="entry name" value="TAURINE-BINDING PERIPLASMIC PROTEIN"/>
    <property type="match status" value="1"/>
</dbReference>
<evidence type="ECO:0000256" key="3">
    <source>
        <dbReference type="ARBA" id="ARBA00022729"/>
    </source>
</evidence>
<evidence type="ECO:0000256" key="2">
    <source>
        <dbReference type="ARBA" id="ARBA00010742"/>
    </source>
</evidence>
<gene>
    <name evidence="5" type="ORF">METZ01_LOCUS173868</name>
</gene>
<organism evidence="5">
    <name type="scientific">marine metagenome</name>
    <dbReference type="NCBI Taxonomy" id="408172"/>
    <lineage>
        <taxon>unclassified sequences</taxon>
        <taxon>metagenomes</taxon>
        <taxon>ecological metagenomes</taxon>
    </lineage>
</organism>
<sequence>MIVRKLLLATCMAIGLTPVSVLADDNEINCFLPFWVGFGPTFLADDLGYYAEEGLKVNIQFNDDRAVMMAAMEQGDLDCWEGTTSTYVTRPRTADSSGIIIGAIDVSNGADGVVADGSIKTVADLKGKVYADQIGAPSWTLMMYELKKAGISSSDVELLSIDGGDAMAVFEDKSVAAVGTWEPLLSQVVGGTSREGAHILLHSGQYPGLILDVITIATAELRAHPDKYAGFLRSIYRAIDFYDKDPDKAIALMAPHFDLSPADFLESIASGVDYTSYEENIALFGAPGSRGVVDDNFDALMAISIDVDMADTALNSENHIDKTILDGLWDGHNR</sequence>
<dbReference type="Gene3D" id="3.40.190.10">
    <property type="entry name" value="Periplasmic binding protein-like II"/>
    <property type="match status" value="2"/>
</dbReference>
<keyword evidence="3" id="KW-0732">Signal</keyword>
<proteinExistence type="inferred from homology"/>